<name>A0A6J3G7C7_SAPAP</name>
<dbReference type="AlphaFoldDB" id="A0A6J3G7C7"/>
<proteinExistence type="predicted"/>
<protein>
    <submittedName>
        <fullName evidence="3">Uncharacterized protein C16orf90-like</fullName>
    </submittedName>
</protein>
<dbReference type="Pfam" id="PF15486">
    <property type="entry name" value="DUF4644"/>
    <property type="match status" value="1"/>
</dbReference>
<gene>
    <name evidence="3" type="primary">LOC116536202</name>
</gene>
<feature type="compositionally biased region" description="Polar residues" evidence="1">
    <location>
        <begin position="81"/>
        <end position="93"/>
    </location>
</feature>
<keyword evidence="2" id="KW-1185">Reference proteome</keyword>
<organism evidence="2 3">
    <name type="scientific">Sapajus apella</name>
    <name type="common">Brown-capped capuchin</name>
    <name type="synonym">Cebus apella</name>
    <dbReference type="NCBI Taxonomy" id="9515"/>
    <lineage>
        <taxon>Eukaryota</taxon>
        <taxon>Metazoa</taxon>
        <taxon>Chordata</taxon>
        <taxon>Craniata</taxon>
        <taxon>Vertebrata</taxon>
        <taxon>Euteleostomi</taxon>
        <taxon>Mammalia</taxon>
        <taxon>Eutheria</taxon>
        <taxon>Euarchontoglires</taxon>
        <taxon>Primates</taxon>
        <taxon>Haplorrhini</taxon>
        <taxon>Platyrrhini</taxon>
        <taxon>Cebidae</taxon>
        <taxon>Cebinae</taxon>
        <taxon>Sapajus</taxon>
    </lineage>
</organism>
<feature type="region of interest" description="Disordered" evidence="1">
    <location>
        <begin position="52"/>
        <end position="94"/>
    </location>
</feature>
<dbReference type="PANTHER" id="PTHR37334:SF1">
    <property type="entry name" value="RGD1561796"/>
    <property type="match status" value="1"/>
</dbReference>
<evidence type="ECO:0000313" key="3">
    <source>
        <dbReference type="RefSeq" id="XP_032113756.1"/>
    </source>
</evidence>
<dbReference type="Proteomes" id="UP000504640">
    <property type="component" value="Unplaced"/>
</dbReference>
<dbReference type="RefSeq" id="XP_032113756.1">
    <property type="nucleotide sequence ID" value="XM_032257865.1"/>
</dbReference>
<dbReference type="GeneID" id="116536202"/>
<feature type="compositionally biased region" description="Polar residues" evidence="1">
    <location>
        <begin position="52"/>
        <end position="62"/>
    </location>
</feature>
<feature type="region of interest" description="Disordered" evidence="1">
    <location>
        <begin position="222"/>
        <end position="248"/>
    </location>
</feature>
<dbReference type="PANTHER" id="PTHR37334">
    <property type="entry name" value="RGD1561796"/>
    <property type="match status" value="1"/>
</dbReference>
<dbReference type="InterPro" id="IPR027978">
    <property type="entry name" value="DUF4644"/>
</dbReference>
<accession>A0A6J3G7C7</accession>
<sequence>MEALVCAFSELRIREGQAGWGCSPSCELHSEARDCTLPSWLLWGAGHHPPTLSSADAVSQAQGHPGHPDAPPNIYEGGLGSQQPQCPSAQGSKPKNFRLRHLQGLALYLQGHPPPAGQCESHWLGRLMAGGCLPQPEGTAWTLALPQGTLGPGNSHCSALLEAQLPRDSLGNTGELCQGRAGHGGRPQGMVGLGTQMGPFPPTSVHNGAMPQEAKILMRSPHSWVGPGESTRDKGCKKKGGSLGGRAA</sequence>
<evidence type="ECO:0000313" key="2">
    <source>
        <dbReference type="Proteomes" id="UP000504640"/>
    </source>
</evidence>
<reference evidence="3" key="1">
    <citation type="submission" date="2025-08" db="UniProtKB">
        <authorList>
            <consortium name="RefSeq"/>
        </authorList>
    </citation>
    <scope>IDENTIFICATION</scope>
    <source>
        <tissue evidence="3">Blood</tissue>
    </source>
</reference>
<evidence type="ECO:0000256" key="1">
    <source>
        <dbReference type="SAM" id="MobiDB-lite"/>
    </source>
</evidence>